<dbReference type="OrthoDB" id="8122539at2759"/>
<dbReference type="GO" id="GO:0004984">
    <property type="term" value="F:olfactory receptor activity"/>
    <property type="evidence" value="ECO:0007669"/>
    <property type="project" value="InterPro"/>
</dbReference>
<dbReference type="AlphaFoldDB" id="A0A8S3Y412"/>
<organism evidence="10 11">
    <name type="scientific">Parnassius apollo</name>
    <name type="common">Apollo butterfly</name>
    <name type="synonym">Papilio apollo</name>
    <dbReference type="NCBI Taxonomy" id="110799"/>
    <lineage>
        <taxon>Eukaryota</taxon>
        <taxon>Metazoa</taxon>
        <taxon>Ecdysozoa</taxon>
        <taxon>Arthropoda</taxon>
        <taxon>Hexapoda</taxon>
        <taxon>Insecta</taxon>
        <taxon>Pterygota</taxon>
        <taxon>Neoptera</taxon>
        <taxon>Endopterygota</taxon>
        <taxon>Lepidoptera</taxon>
        <taxon>Glossata</taxon>
        <taxon>Ditrysia</taxon>
        <taxon>Papilionoidea</taxon>
        <taxon>Papilionidae</taxon>
        <taxon>Parnassiinae</taxon>
        <taxon>Parnassini</taxon>
        <taxon>Parnassius</taxon>
        <taxon>Parnassius</taxon>
    </lineage>
</organism>
<dbReference type="InterPro" id="IPR004117">
    <property type="entry name" value="7tm6_olfct_rcpt"/>
</dbReference>
<dbReference type="Pfam" id="PF02949">
    <property type="entry name" value="7tm_6"/>
    <property type="match status" value="1"/>
</dbReference>
<accession>A0A8S3Y412</accession>
<evidence type="ECO:0000256" key="5">
    <source>
        <dbReference type="ARBA" id="ARBA00022989"/>
    </source>
</evidence>
<dbReference type="EMBL" id="CAJQZP010001523">
    <property type="protein sequence ID" value="CAG5052453.1"/>
    <property type="molecule type" value="Genomic_DNA"/>
</dbReference>
<evidence type="ECO:0000256" key="3">
    <source>
        <dbReference type="ARBA" id="ARBA00022692"/>
    </source>
</evidence>
<keyword evidence="2" id="KW-0716">Sensory transduction</keyword>
<name>A0A8S3Y412_PARAO</name>
<proteinExistence type="predicted"/>
<comment type="subcellular location">
    <subcellularLocation>
        <location evidence="1">Membrane</location>
        <topology evidence="1">Multi-pass membrane protein</topology>
    </subcellularLocation>
</comment>
<comment type="caution">
    <text evidence="10">The sequence shown here is derived from an EMBL/GenBank/DDBJ whole genome shotgun (WGS) entry which is preliminary data.</text>
</comment>
<keyword evidence="3 9" id="KW-0812">Transmembrane</keyword>
<dbReference type="PANTHER" id="PTHR21137:SF44">
    <property type="entry name" value="ODORANT RECEPTOR 13A-RELATED"/>
    <property type="match status" value="1"/>
</dbReference>
<feature type="transmembrane region" description="Helical" evidence="9">
    <location>
        <begin position="12"/>
        <end position="31"/>
    </location>
</feature>
<protein>
    <submittedName>
        <fullName evidence="10">(apollo) hypothetical protein</fullName>
    </submittedName>
</protein>
<evidence type="ECO:0000313" key="11">
    <source>
        <dbReference type="Proteomes" id="UP000691718"/>
    </source>
</evidence>
<evidence type="ECO:0000256" key="1">
    <source>
        <dbReference type="ARBA" id="ARBA00004141"/>
    </source>
</evidence>
<keyword evidence="5 9" id="KW-1133">Transmembrane helix</keyword>
<keyword evidence="6 9" id="KW-0472">Membrane</keyword>
<dbReference type="GO" id="GO:0007165">
    <property type="term" value="P:signal transduction"/>
    <property type="evidence" value="ECO:0007669"/>
    <property type="project" value="UniProtKB-KW"/>
</dbReference>
<evidence type="ECO:0000256" key="2">
    <source>
        <dbReference type="ARBA" id="ARBA00022606"/>
    </source>
</evidence>
<evidence type="ECO:0000256" key="9">
    <source>
        <dbReference type="SAM" id="Phobius"/>
    </source>
</evidence>
<gene>
    <name evidence="10" type="ORF">PAPOLLO_LOCUS25356</name>
</gene>
<evidence type="ECO:0000256" key="8">
    <source>
        <dbReference type="ARBA" id="ARBA00023224"/>
    </source>
</evidence>
<dbReference type="PANTHER" id="PTHR21137">
    <property type="entry name" value="ODORANT RECEPTOR"/>
    <property type="match status" value="1"/>
</dbReference>
<reference evidence="10" key="1">
    <citation type="submission" date="2021-04" db="EMBL/GenBank/DDBJ databases">
        <authorList>
            <person name="Tunstrom K."/>
        </authorList>
    </citation>
    <scope>NUCLEOTIDE SEQUENCE</scope>
</reference>
<sequence>MLVIQAKRSNPLRARNWVSSISLELLVFAYLKLANDVENQFTFPLFINFLVISILICFCVFCCVYVEKWNEINYKCFLTTALLQISLHCLYGQRLIDASESIAEAVYCSGWYTTPKKIKTSLIILLYRAQKGVCVTTYGFSIVCLSSYATVICLKLI</sequence>
<keyword evidence="8" id="KW-0807">Transducer</keyword>
<evidence type="ECO:0000256" key="6">
    <source>
        <dbReference type="ARBA" id="ARBA00023136"/>
    </source>
</evidence>
<keyword evidence="4" id="KW-0552">Olfaction</keyword>
<dbReference type="GO" id="GO:0005549">
    <property type="term" value="F:odorant binding"/>
    <property type="evidence" value="ECO:0007669"/>
    <property type="project" value="InterPro"/>
</dbReference>
<dbReference type="GO" id="GO:0005886">
    <property type="term" value="C:plasma membrane"/>
    <property type="evidence" value="ECO:0007669"/>
    <property type="project" value="TreeGrafter"/>
</dbReference>
<evidence type="ECO:0000256" key="4">
    <source>
        <dbReference type="ARBA" id="ARBA00022725"/>
    </source>
</evidence>
<dbReference type="Proteomes" id="UP000691718">
    <property type="component" value="Unassembled WGS sequence"/>
</dbReference>
<keyword evidence="7" id="KW-0675">Receptor</keyword>
<keyword evidence="11" id="KW-1185">Reference proteome</keyword>
<evidence type="ECO:0000313" key="10">
    <source>
        <dbReference type="EMBL" id="CAG5052453.1"/>
    </source>
</evidence>
<evidence type="ECO:0000256" key="7">
    <source>
        <dbReference type="ARBA" id="ARBA00023170"/>
    </source>
</evidence>
<feature type="transmembrane region" description="Helical" evidence="9">
    <location>
        <begin position="43"/>
        <end position="66"/>
    </location>
</feature>